<evidence type="ECO:0000313" key="11">
    <source>
        <dbReference type="Proteomes" id="UP000504637"/>
    </source>
</evidence>
<keyword evidence="8" id="KW-1133">Transmembrane helix</keyword>
<dbReference type="Pfam" id="PF12349">
    <property type="entry name" value="Sterol-sensing"/>
    <property type="match status" value="1"/>
</dbReference>
<feature type="transmembrane region" description="Helical" evidence="8">
    <location>
        <begin position="225"/>
        <end position="242"/>
    </location>
</feature>
<feature type="transmembrane region" description="Helical" evidence="8">
    <location>
        <begin position="323"/>
        <end position="347"/>
    </location>
</feature>
<evidence type="ECO:0000256" key="8">
    <source>
        <dbReference type="SAM" id="Phobius"/>
    </source>
</evidence>
<evidence type="ECO:0000256" key="3">
    <source>
        <dbReference type="ARBA" id="ARBA00022574"/>
    </source>
</evidence>
<dbReference type="InterPro" id="IPR030225">
    <property type="entry name" value="SCAP"/>
</dbReference>
<protein>
    <recommendedName>
        <fullName evidence="10">SSD domain-containing protein</fullName>
    </recommendedName>
</protein>
<gene>
    <name evidence="12" type="ORF">K489DRAFT_376978</name>
</gene>
<keyword evidence="5" id="KW-0256">Endoplasmic reticulum</keyword>
<feature type="transmembrane region" description="Helical" evidence="8">
    <location>
        <begin position="353"/>
        <end position="379"/>
    </location>
</feature>
<feature type="domain" description="SSD" evidence="10">
    <location>
        <begin position="223"/>
        <end position="381"/>
    </location>
</feature>
<keyword evidence="11" id="KW-1185">Reference proteome</keyword>
<reference evidence="12" key="2">
    <citation type="submission" date="2020-04" db="EMBL/GenBank/DDBJ databases">
        <authorList>
            <consortium name="NCBI Genome Project"/>
        </authorList>
    </citation>
    <scope>NUCLEOTIDE SEQUENCE</scope>
    <source>
        <strain evidence="12">CBS 342.82</strain>
    </source>
</reference>
<organism evidence="12">
    <name type="scientific">Dissoconium aciculare CBS 342.82</name>
    <dbReference type="NCBI Taxonomy" id="1314786"/>
    <lineage>
        <taxon>Eukaryota</taxon>
        <taxon>Fungi</taxon>
        <taxon>Dikarya</taxon>
        <taxon>Ascomycota</taxon>
        <taxon>Pezizomycotina</taxon>
        <taxon>Dothideomycetes</taxon>
        <taxon>Dothideomycetidae</taxon>
        <taxon>Mycosphaerellales</taxon>
        <taxon>Dissoconiaceae</taxon>
        <taxon>Dissoconium</taxon>
    </lineage>
</organism>
<feature type="transmembrane region" description="Helical" evidence="8">
    <location>
        <begin position="554"/>
        <end position="577"/>
    </location>
</feature>
<keyword evidence="9" id="KW-0732">Signal</keyword>
<evidence type="ECO:0000256" key="2">
    <source>
        <dbReference type="ARBA" id="ARBA00004394"/>
    </source>
</evidence>
<evidence type="ECO:0000259" key="10">
    <source>
        <dbReference type="PROSITE" id="PS50156"/>
    </source>
</evidence>
<dbReference type="GO" id="GO:0032934">
    <property type="term" value="F:sterol binding"/>
    <property type="evidence" value="ECO:0007669"/>
    <property type="project" value="InterPro"/>
</dbReference>
<keyword evidence="3" id="KW-0853">WD repeat</keyword>
<evidence type="ECO:0000256" key="6">
    <source>
        <dbReference type="ARBA" id="ARBA00023034"/>
    </source>
</evidence>
<proteinExistence type="predicted"/>
<keyword evidence="4" id="KW-0677">Repeat</keyword>
<dbReference type="Proteomes" id="UP000504637">
    <property type="component" value="Unplaced"/>
</dbReference>
<reference evidence="12" key="1">
    <citation type="submission" date="2020-01" db="EMBL/GenBank/DDBJ databases">
        <authorList>
            <consortium name="DOE Joint Genome Institute"/>
            <person name="Haridas S."/>
            <person name="Albert R."/>
            <person name="Binder M."/>
            <person name="Bloem J."/>
            <person name="Labutti K."/>
            <person name="Salamov A."/>
            <person name="Andreopoulos B."/>
            <person name="Baker S.E."/>
            <person name="Barry K."/>
            <person name="Bills G."/>
            <person name="Bluhm B.H."/>
            <person name="Cannon C."/>
            <person name="Castanera R."/>
            <person name="Culley D.E."/>
            <person name="Daum C."/>
            <person name="Ezra D."/>
            <person name="Gonzalez J.B."/>
            <person name="Henrissat B."/>
            <person name="Kuo A."/>
            <person name="Liang C."/>
            <person name="Lipzen A."/>
            <person name="Lutzoni F."/>
            <person name="Magnuson J."/>
            <person name="Mondo S."/>
            <person name="Nolan M."/>
            <person name="Ohm R."/>
            <person name="Pangilinan J."/>
            <person name="Park H.-J."/>
            <person name="Ramirez L."/>
            <person name="Alfaro M."/>
            <person name="Sun H."/>
            <person name="Tritt A."/>
            <person name="Yoshinaga Y."/>
            <person name="Zwiers L.-H."/>
            <person name="Turgeon B.G."/>
            <person name="Goodwin S.B."/>
            <person name="Spatafora J.W."/>
            <person name="Crous P.W."/>
            <person name="Grigoriev I.V."/>
        </authorList>
    </citation>
    <scope>NUCLEOTIDE SEQUENCE</scope>
    <source>
        <strain evidence="12">CBS 342.82</strain>
    </source>
</reference>
<dbReference type="AlphaFoldDB" id="A0A6J3MFW5"/>
<evidence type="ECO:0000256" key="4">
    <source>
        <dbReference type="ARBA" id="ARBA00022737"/>
    </source>
</evidence>
<dbReference type="GeneID" id="54361848"/>
<keyword evidence="8" id="KW-0812">Transmembrane</keyword>
<dbReference type="GO" id="GO:0032933">
    <property type="term" value="P:SREBP signaling pathway"/>
    <property type="evidence" value="ECO:0007669"/>
    <property type="project" value="InterPro"/>
</dbReference>
<sequence length="1057" mass="116627">MLFSIAVAMAFSYPTVLLSGDPTAGVGAQPHHVWTSAKSMNTTHTDADLEMRQVWIYGSHMKALQKDVLQKGLQIQQSLFSEPEREIPIPNLSEQAIEDNHQWGFHSPLMYWNNSAQRLTADQDILNTINEHKHHSSSSLNVILRHASVFAGKRFSRRKLLAADALVITLINKVGERVGSRWQDKMSSLTQNVCPDCTLFPRNGDASNHQIYEFSFMPLSLRENTILAIAYTCMAIYVLLSLRRIKAFHSRFGLVVTAITQMTFSISASFTICGILHINLAMIPRNAYPFIVLVIGLENMFRLINAVLAYPPTMATDLRIANALGDIGPLSVVTAAQNLFILSILSAVLSPGIAAFCAFAALATLFDVFFLLTFFVAVLNVDIRRFELQDSLSARQHSSERPSRTARRASPSQHTWFDALMSGRLPFSTRMAGTAVTTTFILSLNYHFFEREEMSLSLRHLLGFAPAGIPIDTDLDTFTRLPINASITPSEWMRMQDFDAAKGVMKLANAGNHTFIMKIFAPTVIVLAGADRTGSLDEREAWSLAVRAFTIHHFYPVAIAVIFGVAFVSVLMNFLLYSEPDDGAIETDDDSDQHISVVSIGLPHKLDIVRLNGNENGHFVSVALDRTIAISTLDHSTGLYSTANVPTGILGDLSWPIRDLSIDDSGKWIAGHCAGGKVFLYNHVTGSEDLHFAPYPDQSPALVFDFTYLPGNLEKRACFMTLTAAGRLTMSSLDDHILTGVDVSVVPLVGAAIADFTLRGREMIVINEDASVLSFVWNKASWVCQAQKQIDMPRVTSEIVAIEVYMHREKEIVSLSTLAGIALLDATTFDVITKVDYFVAQPGYDRVMMGPPRKCAVCGGLAVQSLTRLSIGEDGREGSINKWEITDVADDEANICLERNAINCKSFKDTRSRVKEFRAAGAWAVLNDQVLLGLRRKETIRKGAEVVRDRRQARQQLRSLAAPEQWEAYKISVDNGLECIDIGVSTGSSFISQSALYVESAGPAITLGEQAVAVAFGNVVQIVHATRRTTVGRRSRLPSLDRNASMTRKTASLRKQK</sequence>
<comment type="subcellular location">
    <subcellularLocation>
        <location evidence="1">Endoplasmic reticulum</location>
    </subcellularLocation>
    <subcellularLocation>
        <location evidence="2">Golgi apparatus membrane</location>
    </subcellularLocation>
</comment>
<dbReference type="InterPro" id="IPR053958">
    <property type="entry name" value="HMGCR/SNAP/NPC1-like_SSD"/>
</dbReference>
<feature type="transmembrane region" description="Helical" evidence="8">
    <location>
        <begin position="290"/>
        <end position="311"/>
    </location>
</feature>
<dbReference type="GO" id="GO:0000139">
    <property type="term" value="C:Golgi membrane"/>
    <property type="evidence" value="ECO:0007669"/>
    <property type="project" value="UniProtKB-SubCell"/>
</dbReference>
<feature type="signal peptide" evidence="9">
    <location>
        <begin position="1"/>
        <end position="19"/>
    </location>
</feature>
<accession>A0A6J3MFW5</accession>
<dbReference type="GO" id="GO:0005789">
    <property type="term" value="C:endoplasmic reticulum membrane"/>
    <property type="evidence" value="ECO:0007669"/>
    <property type="project" value="InterPro"/>
</dbReference>
<name>A0A6J3MFW5_9PEZI</name>
<dbReference type="PROSITE" id="PS50156">
    <property type="entry name" value="SSD"/>
    <property type="match status" value="1"/>
</dbReference>
<evidence type="ECO:0000256" key="1">
    <source>
        <dbReference type="ARBA" id="ARBA00004240"/>
    </source>
</evidence>
<evidence type="ECO:0000313" key="12">
    <source>
        <dbReference type="RefSeq" id="XP_033463590.1"/>
    </source>
</evidence>
<dbReference type="GO" id="GO:0045540">
    <property type="term" value="P:regulation of cholesterol biosynthetic process"/>
    <property type="evidence" value="ECO:0007669"/>
    <property type="project" value="TreeGrafter"/>
</dbReference>
<feature type="chain" id="PRO_5026848659" description="SSD domain-containing protein" evidence="9">
    <location>
        <begin position="20"/>
        <end position="1057"/>
    </location>
</feature>
<evidence type="ECO:0000256" key="9">
    <source>
        <dbReference type="SAM" id="SignalP"/>
    </source>
</evidence>
<reference evidence="12" key="3">
    <citation type="submission" date="2025-08" db="UniProtKB">
        <authorList>
            <consortium name="RefSeq"/>
        </authorList>
    </citation>
    <scope>IDENTIFICATION</scope>
    <source>
        <strain evidence="12">CBS 342.82</strain>
    </source>
</reference>
<dbReference type="OrthoDB" id="1914839at2759"/>
<evidence type="ECO:0000256" key="7">
    <source>
        <dbReference type="ARBA" id="ARBA00023136"/>
    </source>
</evidence>
<dbReference type="InterPro" id="IPR000731">
    <property type="entry name" value="SSD"/>
</dbReference>
<dbReference type="PANTHER" id="PTHR46378">
    <property type="entry name" value="STEROL REGULATORY ELEMENT-BINDING PROTEIN CLEAVAGE-ACTIVATING PROTEIN"/>
    <property type="match status" value="1"/>
</dbReference>
<dbReference type="PANTHER" id="PTHR46378:SF1">
    <property type="entry name" value="STEROL REGULATORY ELEMENT-BINDING PROTEIN CLEAVAGE-ACTIVATING PROTEIN"/>
    <property type="match status" value="1"/>
</dbReference>
<keyword evidence="6" id="KW-0333">Golgi apparatus</keyword>
<dbReference type="GO" id="GO:0032936">
    <property type="term" value="C:SREBP-SCAP complex"/>
    <property type="evidence" value="ECO:0007669"/>
    <property type="project" value="TreeGrafter"/>
</dbReference>
<dbReference type="RefSeq" id="XP_033463590.1">
    <property type="nucleotide sequence ID" value="XM_033604048.1"/>
</dbReference>
<keyword evidence="7 8" id="KW-0472">Membrane</keyword>
<evidence type="ECO:0000256" key="5">
    <source>
        <dbReference type="ARBA" id="ARBA00022824"/>
    </source>
</evidence>